<accession>A0ABY4EIJ1</accession>
<dbReference type="InterPro" id="IPR040442">
    <property type="entry name" value="Pyrv_kinase-like_dom_sf"/>
</dbReference>
<dbReference type="EMBL" id="CP095073">
    <property type="protein sequence ID" value="UOQ43954.1"/>
    <property type="molecule type" value="Genomic_DNA"/>
</dbReference>
<dbReference type="Proteomes" id="UP000831787">
    <property type="component" value="Chromosome"/>
</dbReference>
<evidence type="ECO:0000256" key="3">
    <source>
        <dbReference type="ARBA" id="ARBA00022842"/>
    </source>
</evidence>
<evidence type="ECO:0000313" key="5">
    <source>
        <dbReference type="Proteomes" id="UP000831787"/>
    </source>
</evidence>
<protein>
    <submittedName>
        <fullName evidence="4">HpcH/HpaI aldolase/citrate lyase family protein</fullName>
    </submittedName>
</protein>
<dbReference type="RefSeq" id="WP_244709522.1">
    <property type="nucleotide sequence ID" value="NZ_CP095073.1"/>
</dbReference>
<evidence type="ECO:0000256" key="2">
    <source>
        <dbReference type="ARBA" id="ARBA00022723"/>
    </source>
</evidence>
<evidence type="ECO:0000256" key="1">
    <source>
        <dbReference type="ARBA" id="ARBA00001946"/>
    </source>
</evidence>
<dbReference type="SUPFAM" id="SSF51621">
    <property type="entry name" value="Phosphoenolpyruvate/pyruvate domain"/>
    <property type="match status" value="1"/>
</dbReference>
<evidence type="ECO:0000313" key="4">
    <source>
        <dbReference type="EMBL" id="UOQ43954.1"/>
    </source>
</evidence>
<proteinExistence type="predicted"/>
<sequence>MRYFNWLSALEESGIFYKKPEVISKHSPKEELAFALGGTLYMPATRSSISQIVLKKKYPELSSMVICLEDAIGDEEVAFSEENVVEQVLKLSESYANHELLLEELPLIFIRVRDAGQMKFVANQLGDSLKMISGFVFPKLSTNNVEDYFSALIEIVEEHQEPLYGMPILETPDLLDKKTRYQRLTELSEKFQVYKDYILNLRIGATDLCGLYGIRRKYNTTIYDISLIRDFIADLINFFARDFVISGPVWEYFDQTSRVLKPELRKTPFYKEYGEAGLEYRSHLLNEYADGLIKETILDLENGLDGKTVIHPSHLNIVQSLYVVSKEEYLDALSIYHHSERESGAVKSTYSNKMNEVKPHRRWAQKILLKSKVFGVYHEKYNYIDLLTKEEDTADPEGHERRTASQRESL</sequence>
<dbReference type="GO" id="GO:0016829">
    <property type="term" value="F:lyase activity"/>
    <property type="evidence" value="ECO:0007669"/>
    <property type="project" value="UniProtKB-KW"/>
</dbReference>
<keyword evidence="5" id="KW-1185">Reference proteome</keyword>
<dbReference type="Gene3D" id="3.20.20.60">
    <property type="entry name" value="Phosphoenolpyruvate-binding domains"/>
    <property type="match status" value="1"/>
</dbReference>
<comment type="cofactor">
    <cofactor evidence="1">
        <name>Mg(2+)</name>
        <dbReference type="ChEBI" id="CHEBI:18420"/>
    </cofactor>
</comment>
<keyword evidence="3" id="KW-0460">Magnesium</keyword>
<reference evidence="4 5" key="1">
    <citation type="submission" date="2022-04" db="EMBL/GenBank/DDBJ databases">
        <title>Halobacillus sp. isolated from saltern.</title>
        <authorList>
            <person name="Won M."/>
            <person name="Lee C.-M."/>
            <person name="Woen H.-Y."/>
            <person name="Kwon S.-W."/>
        </authorList>
    </citation>
    <scope>NUCLEOTIDE SEQUENCE [LARGE SCALE GENOMIC DNA]</scope>
    <source>
        <strain evidence="4 5">SSBR10-3</strain>
    </source>
</reference>
<dbReference type="InterPro" id="IPR015813">
    <property type="entry name" value="Pyrv/PenolPyrv_kinase-like_dom"/>
</dbReference>
<dbReference type="Pfam" id="PF15617">
    <property type="entry name" value="C-C_Bond_Lyase"/>
    <property type="match status" value="1"/>
</dbReference>
<dbReference type="PANTHER" id="PTHR32308">
    <property type="entry name" value="LYASE BETA SUBUNIT, PUTATIVE (AFU_ORTHOLOGUE AFUA_4G13030)-RELATED"/>
    <property type="match status" value="1"/>
</dbReference>
<name>A0ABY4EIJ1_9BACI</name>
<keyword evidence="2" id="KW-0479">Metal-binding</keyword>
<dbReference type="PANTHER" id="PTHR32308:SF10">
    <property type="entry name" value="CITRATE LYASE SUBUNIT BETA"/>
    <property type="match status" value="1"/>
</dbReference>
<dbReference type="InterPro" id="IPR039480">
    <property type="entry name" value="C-C_Bond_Lyase-like"/>
</dbReference>
<gene>
    <name evidence="4" type="ORF">MUN89_19120</name>
</gene>
<keyword evidence="4" id="KW-0456">Lyase</keyword>
<organism evidence="4 5">
    <name type="scientific">Halobacillus salinarum</name>
    <dbReference type="NCBI Taxonomy" id="2932257"/>
    <lineage>
        <taxon>Bacteria</taxon>
        <taxon>Bacillati</taxon>
        <taxon>Bacillota</taxon>
        <taxon>Bacilli</taxon>
        <taxon>Bacillales</taxon>
        <taxon>Bacillaceae</taxon>
        <taxon>Halobacillus</taxon>
    </lineage>
</organism>